<evidence type="ECO:0000256" key="6">
    <source>
        <dbReference type="SAM" id="Phobius"/>
    </source>
</evidence>
<dbReference type="Proteomes" id="UP000244855">
    <property type="component" value="Unassembled WGS sequence"/>
</dbReference>
<dbReference type="InterPro" id="IPR052337">
    <property type="entry name" value="SAT4-like"/>
</dbReference>
<evidence type="ECO:0000313" key="9">
    <source>
        <dbReference type="Proteomes" id="UP000244855"/>
    </source>
</evidence>
<dbReference type="STRING" id="97972.A0A2V1D3E9"/>
<evidence type="ECO:0000256" key="1">
    <source>
        <dbReference type="ARBA" id="ARBA00004141"/>
    </source>
</evidence>
<dbReference type="PANTHER" id="PTHR33048:SF2">
    <property type="entry name" value="SRPK"/>
    <property type="match status" value="1"/>
</dbReference>
<evidence type="ECO:0000256" key="3">
    <source>
        <dbReference type="ARBA" id="ARBA00022989"/>
    </source>
</evidence>
<keyword evidence="4 6" id="KW-0472">Membrane</keyword>
<comment type="similarity">
    <text evidence="5">Belongs to the SAT4 family.</text>
</comment>
<evidence type="ECO:0000259" key="7">
    <source>
        <dbReference type="Pfam" id="PF20684"/>
    </source>
</evidence>
<feature type="transmembrane region" description="Helical" evidence="6">
    <location>
        <begin position="213"/>
        <end position="235"/>
    </location>
</feature>
<feature type="transmembrane region" description="Helical" evidence="6">
    <location>
        <begin position="176"/>
        <end position="201"/>
    </location>
</feature>
<dbReference type="AlphaFoldDB" id="A0A2V1D3E9"/>
<feature type="non-terminal residue" evidence="8">
    <location>
        <position position="325"/>
    </location>
</feature>
<feature type="transmembrane region" description="Helical" evidence="6">
    <location>
        <begin position="6"/>
        <end position="27"/>
    </location>
</feature>
<keyword evidence="3 6" id="KW-1133">Transmembrane helix</keyword>
<protein>
    <recommendedName>
        <fullName evidence="7">Rhodopsin domain-containing protein</fullName>
    </recommendedName>
</protein>
<evidence type="ECO:0000256" key="4">
    <source>
        <dbReference type="ARBA" id="ARBA00023136"/>
    </source>
</evidence>
<dbReference type="PANTHER" id="PTHR33048">
    <property type="entry name" value="PTH11-LIKE INTEGRAL MEMBRANE PROTEIN (AFU_ORTHOLOGUE AFUA_5G11245)"/>
    <property type="match status" value="1"/>
</dbReference>
<feature type="transmembrane region" description="Helical" evidence="6">
    <location>
        <begin position="255"/>
        <end position="273"/>
    </location>
</feature>
<gene>
    <name evidence="8" type="ORF">DM02DRAFT_482862</name>
</gene>
<comment type="subcellular location">
    <subcellularLocation>
        <location evidence="1">Membrane</location>
        <topology evidence="1">Multi-pass membrane protein</topology>
    </subcellularLocation>
</comment>
<keyword evidence="9" id="KW-1185">Reference proteome</keyword>
<proteinExistence type="inferred from homology"/>
<dbReference type="Pfam" id="PF20684">
    <property type="entry name" value="Fung_rhodopsin"/>
    <property type="match status" value="1"/>
</dbReference>
<reference evidence="8 9" key="1">
    <citation type="journal article" date="2018" name="Sci. Rep.">
        <title>Comparative genomics provides insights into the lifestyle and reveals functional heterogeneity of dark septate endophytic fungi.</title>
        <authorList>
            <person name="Knapp D.G."/>
            <person name="Nemeth J.B."/>
            <person name="Barry K."/>
            <person name="Hainaut M."/>
            <person name="Henrissat B."/>
            <person name="Johnson J."/>
            <person name="Kuo A."/>
            <person name="Lim J.H.P."/>
            <person name="Lipzen A."/>
            <person name="Nolan M."/>
            <person name="Ohm R.A."/>
            <person name="Tamas L."/>
            <person name="Grigoriev I.V."/>
            <person name="Spatafora J.W."/>
            <person name="Nagy L.G."/>
            <person name="Kovacs G.M."/>
        </authorList>
    </citation>
    <scope>NUCLEOTIDE SEQUENCE [LARGE SCALE GENOMIC DNA]</scope>
    <source>
        <strain evidence="8 9">DSE2036</strain>
    </source>
</reference>
<feature type="non-terminal residue" evidence="8">
    <location>
        <position position="1"/>
    </location>
</feature>
<organism evidence="8 9">
    <name type="scientific">Periconia macrospinosa</name>
    <dbReference type="NCBI Taxonomy" id="97972"/>
    <lineage>
        <taxon>Eukaryota</taxon>
        <taxon>Fungi</taxon>
        <taxon>Dikarya</taxon>
        <taxon>Ascomycota</taxon>
        <taxon>Pezizomycotina</taxon>
        <taxon>Dothideomycetes</taxon>
        <taxon>Pleosporomycetidae</taxon>
        <taxon>Pleosporales</taxon>
        <taxon>Massarineae</taxon>
        <taxon>Periconiaceae</taxon>
        <taxon>Periconia</taxon>
    </lineage>
</organism>
<keyword evidence="2 6" id="KW-0812">Transmembrane</keyword>
<sequence>DFIAELWALWGIATLVVCLRVWARVALVGWRRLDWDDPLMVLTLLFHTAGTVAAYYAVVVWKGLANNGMTEAQRAALDSNSEEWRFRVNGSKTHIIGLIMYTTVLWLLKACWLIYYMRLTDGVHTMRWRIRIGWLFLGTTYIAALFIVIFKCLPLSKQWQIYPDPGKNCEPGNAHLMFISVMVINTATDLYLMTIPLPIIYKLRIELKKKIMLLVLFSGGFLVIIFGILRCSTLLTAGPFESSKSGPWSIRETFMAILVSNVPMIFSLFRRWYHCARGQSKIKGSSGGQNYLLGSNPQSNSKNSRCLHPLSIPDDTTWNSQEVIV</sequence>
<feature type="domain" description="Rhodopsin" evidence="7">
    <location>
        <begin position="19"/>
        <end position="271"/>
    </location>
</feature>
<dbReference type="InterPro" id="IPR049326">
    <property type="entry name" value="Rhodopsin_dom_fungi"/>
</dbReference>
<dbReference type="EMBL" id="KZ805668">
    <property type="protein sequence ID" value="PVH92570.1"/>
    <property type="molecule type" value="Genomic_DNA"/>
</dbReference>
<evidence type="ECO:0000256" key="5">
    <source>
        <dbReference type="ARBA" id="ARBA00038359"/>
    </source>
</evidence>
<dbReference type="GO" id="GO:0016020">
    <property type="term" value="C:membrane"/>
    <property type="evidence" value="ECO:0007669"/>
    <property type="project" value="UniProtKB-SubCell"/>
</dbReference>
<evidence type="ECO:0000256" key="2">
    <source>
        <dbReference type="ARBA" id="ARBA00022692"/>
    </source>
</evidence>
<feature type="transmembrane region" description="Helical" evidence="6">
    <location>
        <begin position="135"/>
        <end position="156"/>
    </location>
</feature>
<feature type="transmembrane region" description="Helical" evidence="6">
    <location>
        <begin position="95"/>
        <end position="115"/>
    </location>
</feature>
<name>A0A2V1D3E9_9PLEO</name>
<dbReference type="OrthoDB" id="2988756at2759"/>
<accession>A0A2V1D3E9</accession>
<evidence type="ECO:0000313" key="8">
    <source>
        <dbReference type="EMBL" id="PVH92570.1"/>
    </source>
</evidence>
<feature type="transmembrane region" description="Helical" evidence="6">
    <location>
        <begin position="39"/>
        <end position="61"/>
    </location>
</feature>